<dbReference type="InterPro" id="IPR004646">
    <property type="entry name" value="Fe-S_hydro-lyase_TtdA-typ_cat"/>
</dbReference>
<dbReference type="Pfam" id="PF05681">
    <property type="entry name" value="Fumerase"/>
    <property type="match status" value="1"/>
</dbReference>
<dbReference type="PANTHER" id="PTHR43351:SF2">
    <property type="entry name" value="L(+)-TARTRATE DEHYDRATASE SUBUNIT BETA-RELATED"/>
    <property type="match status" value="1"/>
</dbReference>
<dbReference type="EMBL" id="DROD01000427">
    <property type="protein sequence ID" value="HHJ52777.1"/>
    <property type="molecule type" value="Genomic_DNA"/>
</dbReference>
<sequence length="246" mass="27415">ETILKNVTMARKQSTPMCQDTGSPIFYIDFPVGESEQKYRDAIHWAAAEATNKQYLRPNAVDPITGKNSGNNIGVNAPYIHFHQWDKDEVRIRLLLKGGGSENVGSQYKLPHAPLHAGRDLEGVRKVIIDAVRNAQGLGCAPGTIGVGIGGSRDTSYALSKEQFFRKMGQRSENKALAELETRLYDELNRLKIGPMGLGGKTTVLDVFIAAQHRHPATFYVSVSYNCWAFRRKMMTIKDGEVRYDD</sequence>
<keyword evidence="2" id="KW-0004">4Fe-4S</keyword>
<gene>
    <name evidence="8" type="ORF">ENJ89_06240</name>
</gene>
<reference evidence="8" key="1">
    <citation type="journal article" date="2020" name="mSystems">
        <title>Genome- and Community-Level Interaction Insights into Carbon Utilization and Element Cycling Functions of Hydrothermarchaeota in Hydrothermal Sediment.</title>
        <authorList>
            <person name="Zhou Z."/>
            <person name="Liu Y."/>
            <person name="Xu W."/>
            <person name="Pan J."/>
            <person name="Luo Z.H."/>
            <person name="Li M."/>
        </authorList>
    </citation>
    <scope>NUCLEOTIDE SEQUENCE [LARGE SCALE GENOMIC DNA]</scope>
    <source>
        <strain evidence="8">HyVt-527</strain>
    </source>
</reference>
<accession>A0A7V5PPB2</accession>
<name>A0A7V5PPB2_CALAY</name>
<dbReference type="GO" id="GO:0046872">
    <property type="term" value="F:metal ion binding"/>
    <property type="evidence" value="ECO:0007669"/>
    <property type="project" value="UniProtKB-KW"/>
</dbReference>
<keyword evidence="5" id="KW-0411">Iron-sulfur</keyword>
<comment type="caution">
    <text evidence="8">The sequence shown here is derived from an EMBL/GenBank/DDBJ whole genome shotgun (WGS) entry which is preliminary data.</text>
</comment>
<protein>
    <submittedName>
        <fullName evidence="8">Fumarate hydratase</fullName>
    </submittedName>
</protein>
<dbReference type="NCBIfam" id="TIGR00722">
    <property type="entry name" value="ttdA_fumA_fumB"/>
    <property type="match status" value="1"/>
</dbReference>
<evidence type="ECO:0000256" key="4">
    <source>
        <dbReference type="ARBA" id="ARBA00023004"/>
    </source>
</evidence>
<keyword evidence="3" id="KW-0479">Metal-binding</keyword>
<evidence type="ECO:0000256" key="5">
    <source>
        <dbReference type="ARBA" id="ARBA00023014"/>
    </source>
</evidence>
<comment type="similarity">
    <text evidence="1">Belongs to the class-I fumarase family.</text>
</comment>
<dbReference type="GO" id="GO:0051539">
    <property type="term" value="F:4 iron, 4 sulfur cluster binding"/>
    <property type="evidence" value="ECO:0007669"/>
    <property type="project" value="UniProtKB-KW"/>
</dbReference>
<dbReference type="GO" id="GO:0016829">
    <property type="term" value="F:lyase activity"/>
    <property type="evidence" value="ECO:0007669"/>
    <property type="project" value="UniProtKB-KW"/>
</dbReference>
<dbReference type="Proteomes" id="UP000886124">
    <property type="component" value="Unassembled WGS sequence"/>
</dbReference>
<feature type="non-terminal residue" evidence="8">
    <location>
        <position position="1"/>
    </location>
</feature>
<proteinExistence type="inferred from homology"/>
<evidence type="ECO:0000256" key="6">
    <source>
        <dbReference type="ARBA" id="ARBA00023239"/>
    </source>
</evidence>
<evidence type="ECO:0000259" key="7">
    <source>
        <dbReference type="Pfam" id="PF05681"/>
    </source>
</evidence>
<evidence type="ECO:0000313" key="8">
    <source>
        <dbReference type="EMBL" id="HHJ52777.1"/>
    </source>
</evidence>
<dbReference type="AlphaFoldDB" id="A0A7V5PPB2"/>
<keyword evidence="4" id="KW-0408">Iron</keyword>
<evidence type="ECO:0000256" key="3">
    <source>
        <dbReference type="ARBA" id="ARBA00022723"/>
    </source>
</evidence>
<keyword evidence="6" id="KW-0456">Lyase</keyword>
<evidence type="ECO:0000256" key="2">
    <source>
        <dbReference type="ARBA" id="ARBA00022485"/>
    </source>
</evidence>
<evidence type="ECO:0000256" key="1">
    <source>
        <dbReference type="ARBA" id="ARBA00008876"/>
    </source>
</evidence>
<organism evidence="8">
    <name type="scientific">Caldithrix abyssi</name>
    <dbReference type="NCBI Taxonomy" id="187145"/>
    <lineage>
        <taxon>Bacteria</taxon>
        <taxon>Pseudomonadati</taxon>
        <taxon>Calditrichota</taxon>
        <taxon>Calditrichia</taxon>
        <taxon>Calditrichales</taxon>
        <taxon>Calditrichaceae</taxon>
        <taxon>Caldithrix</taxon>
    </lineage>
</organism>
<dbReference type="PANTHER" id="PTHR43351">
    <property type="entry name" value="L(+)-TARTRATE DEHYDRATASE SUBUNIT BETA"/>
    <property type="match status" value="1"/>
</dbReference>
<feature type="domain" description="Fe-S hydro-lyase tartrate dehydratase alpha-type catalytic" evidence="7">
    <location>
        <begin position="1"/>
        <end position="234"/>
    </location>
</feature>